<dbReference type="EMBL" id="JBBPFD010000004">
    <property type="protein sequence ID" value="KAK7930101.1"/>
    <property type="molecule type" value="Genomic_DNA"/>
</dbReference>
<feature type="compositionally biased region" description="Low complexity" evidence="1">
    <location>
        <begin position="1"/>
        <end position="34"/>
    </location>
</feature>
<dbReference type="Proteomes" id="UP001460270">
    <property type="component" value="Unassembled WGS sequence"/>
</dbReference>
<feature type="compositionally biased region" description="Pro residues" evidence="1">
    <location>
        <begin position="35"/>
        <end position="50"/>
    </location>
</feature>
<feature type="compositionally biased region" description="Low complexity" evidence="1">
    <location>
        <begin position="245"/>
        <end position="260"/>
    </location>
</feature>
<dbReference type="AlphaFoldDB" id="A0AAW0PWI8"/>
<accession>A0AAW0PWI8</accession>
<evidence type="ECO:0000256" key="1">
    <source>
        <dbReference type="SAM" id="MobiDB-lite"/>
    </source>
</evidence>
<feature type="region of interest" description="Disordered" evidence="1">
    <location>
        <begin position="1"/>
        <end position="99"/>
    </location>
</feature>
<feature type="compositionally biased region" description="Basic and acidic residues" evidence="1">
    <location>
        <begin position="406"/>
        <end position="425"/>
    </location>
</feature>
<feature type="compositionally biased region" description="Low complexity" evidence="1">
    <location>
        <begin position="296"/>
        <end position="305"/>
    </location>
</feature>
<proteinExistence type="predicted"/>
<comment type="caution">
    <text evidence="2">The sequence shown here is derived from an EMBL/GenBank/DDBJ whole genome shotgun (WGS) entry which is preliminary data.</text>
</comment>
<evidence type="ECO:0008006" key="4">
    <source>
        <dbReference type="Google" id="ProtNLM"/>
    </source>
</evidence>
<evidence type="ECO:0000313" key="2">
    <source>
        <dbReference type="EMBL" id="KAK7930101.1"/>
    </source>
</evidence>
<feature type="compositionally biased region" description="Pro residues" evidence="1">
    <location>
        <begin position="202"/>
        <end position="221"/>
    </location>
</feature>
<feature type="region of interest" description="Disordered" evidence="1">
    <location>
        <begin position="437"/>
        <end position="456"/>
    </location>
</feature>
<gene>
    <name evidence="2" type="ORF">WMY93_006496</name>
</gene>
<feature type="compositionally biased region" description="Pro residues" evidence="1">
    <location>
        <begin position="386"/>
        <end position="395"/>
    </location>
</feature>
<keyword evidence="3" id="KW-1185">Reference proteome</keyword>
<feature type="region of interest" description="Disordered" evidence="1">
    <location>
        <begin position="198"/>
        <end position="425"/>
    </location>
</feature>
<reference evidence="3" key="1">
    <citation type="submission" date="2024-04" db="EMBL/GenBank/DDBJ databases">
        <title>Salinicola lusitanus LLJ914,a marine bacterium isolated from the Okinawa Trough.</title>
        <authorList>
            <person name="Li J."/>
        </authorList>
    </citation>
    <scope>NUCLEOTIDE SEQUENCE [LARGE SCALE GENOMIC DNA]</scope>
</reference>
<sequence length="456" mass="48541">MKFEGASVSGSRRGSEVRTVVPVRGVVTGTGCPLLPLPLLPPDPRLPPPSARRTPLLLSSVRQRPKVAGPFSVTSTKEPDSRKSLKSTTAAPPSSKRLEVEVEAAAEEEVEEEEARWEWAVCSQEGCPSSVLSEMGRSVALPCARPVPAPLPLAPHGPLLLPLSLPLQQTLSSRTAALTKTLSARHHQTPIVRRHEAQLLGPAPPPPFSRQSNAPPPPPPANQKNSNSREKPLPLPPTPNRGSDRPPSSSSNRSQSGGSTAPPPPPPYRPNSNGPSHVDAPELPQRHNSLHKKHTSSSSHQSRSHAPPPPPAQTNQAARPPPPARDPPGRRTAPQAPPSSSSRNGSRDAPPPPPPYRGHSSDPRMGKPPPPPSSSSSSSLSSRTPAGPPPPPPPIRNGHSNLPKATLDDFESKFNFHPIDDLPPPEEYRYFNKVYPSKHSKAQMRGAPPAPPVGSR</sequence>
<organism evidence="2 3">
    <name type="scientific">Mugilogobius chulae</name>
    <name type="common">yellowstripe goby</name>
    <dbReference type="NCBI Taxonomy" id="88201"/>
    <lineage>
        <taxon>Eukaryota</taxon>
        <taxon>Metazoa</taxon>
        <taxon>Chordata</taxon>
        <taxon>Craniata</taxon>
        <taxon>Vertebrata</taxon>
        <taxon>Euteleostomi</taxon>
        <taxon>Actinopterygii</taxon>
        <taxon>Neopterygii</taxon>
        <taxon>Teleostei</taxon>
        <taxon>Neoteleostei</taxon>
        <taxon>Acanthomorphata</taxon>
        <taxon>Gobiaria</taxon>
        <taxon>Gobiiformes</taxon>
        <taxon>Gobioidei</taxon>
        <taxon>Gobiidae</taxon>
        <taxon>Gobionellinae</taxon>
        <taxon>Mugilogobius</taxon>
    </lineage>
</organism>
<protein>
    <recommendedName>
        <fullName evidence="4">WAS/WASL interacting protein family member 2</fullName>
    </recommendedName>
</protein>
<evidence type="ECO:0000313" key="3">
    <source>
        <dbReference type="Proteomes" id="UP001460270"/>
    </source>
</evidence>
<name>A0AAW0PWI8_9GOBI</name>